<dbReference type="RefSeq" id="WP_009194101.1">
    <property type="nucleotide sequence ID" value="NZ_AODQ01000010.1"/>
</dbReference>
<dbReference type="HAMAP" id="MF_00048">
    <property type="entry name" value="UPF0102"/>
    <property type="match status" value="1"/>
</dbReference>
<dbReference type="GO" id="GO:0003676">
    <property type="term" value="F:nucleic acid binding"/>
    <property type="evidence" value="ECO:0007669"/>
    <property type="project" value="InterPro"/>
</dbReference>
<dbReference type="Gene3D" id="3.40.1350.10">
    <property type="match status" value="1"/>
</dbReference>
<dbReference type="InterPro" id="IPR011856">
    <property type="entry name" value="tRNA_endonuc-like_dom_sf"/>
</dbReference>
<name>M7NR32_9BACT</name>
<evidence type="ECO:0000256" key="1">
    <source>
        <dbReference type="ARBA" id="ARBA00006738"/>
    </source>
</evidence>
<dbReference type="AlphaFoldDB" id="M7NR32"/>
<dbReference type="eggNOG" id="COG0792">
    <property type="taxonomic scope" value="Bacteria"/>
</dbReference>
<dbReference type="NCBIfam" id="NF009154">
    <property type="entry name" value="PRK12497.3-3"/>
    <property type="match status" value="1"/>
</dbReference>
<dbReference type="SUPFAM" id="SSF52980">
    <property type="entry name" value="Restriction endonuclease-like"/>
    <property type="match status" value="1"/>
</dbReference>
<dbReference type="PANTHER" id="PTHR34039:SF1">
    <property type="entry name" value="UPF0102 PROTEIN YRAN"/>
    <property type="match status" value="1"/>
</dbReference>
<dbReference type="STRING" id="1279009.ADICEAN_00694"/>
<dbReference type="Pfam" id="PF02021">
    <property type="entry name" value="UPF0102"/>
    <property type="match status" value="1"/>
</dbReference>
<accession>M7NR32</accession>
<protein>
    <recommendedName>
        <fullName evidence="2">UPF0102 protein ADICEAN_00694</fullName>
    </recommendedName>
</protein>
<dbReference type="EMBL" id="AODQ01000010">
    <property type="protein sequence ID" value="EMR04170.1"/>
    <property type="molecule type" value="Genomic_DNA"/>
</dbReference>
<proteinExistence type="inferred from homology"/>
<gene>
    <name evidence="3" type="ORF">ADICEAN_00694</name>
</gene>
<evidence type="ECO:0000313" key="3">
    <source>
        <dbReference type="EMBL" id="EMR04170.1"/>
    </source>
</evidence>
<organism evidence="3 4">
    <name type="scientific">Cesiribacter andamanensis AMV16</name>
    <dbReference type="NCBI Taxonomy" id="1279009"/>
    <lineage>
        <taxon>Bacteria</taxon>
        <taxon>Pseudomonadati</taxon>
        <taxon>Bacteroidota</taxon>
        <taxon>Cytophagia</taxon>
        <taxon>Cytophagales</taxon>
        <taxon>Cesiribacteraceae</taxon>
        <taxon>Cesiribacter</taxon>
    </lineage>
</organism>
<dbReference type="PANTHER" id="PTHR34039">
    <property type="entry name" value="UPF0102 PROTEIN YRAN"/>
    <property type="match status" value="1"/>
</dbReference>
<evidence type="ECO:0000256" key="2">
    <source>
        <dbReference type="HAMAP-Rule" id="MF_00048"/>
    </source>
</evidence>
<reference evidence="3 4" key="1">
    <citation type="journal article" date="2013" name="Genome Announc.">
        <title>Draft Genome Sequence of Cesiribacter andamanensis Strain AMV16T, Isolated from a Soil Sample from a Mud Volcano in the Andaman Islands, India.</title>
        <authorList>
            <person name="Shivaji S."/>
            <person name="Ara S."/>
            <person name="Begum Z."/>
            <person name="Srinivas T.N."/>
            <person name="Singh A."/>
            <person name="Kumar Pinnaka A."/>
        </authorList>
    </citation>
    <scope>NUCLEOTIDE SEQUENCE [LARGE SCALE GENOMIC DNA]</scope>
    <source>
        <strain evidence="3 4">AMV16</strain>
    </source>
</reference>
<dbReference type="OrthoDB" id="9802516at2"/>
<evidence type="ECO:0000313" key="4">
    <source>
        <dbReference type="Proteomes" id="UP000011910"/>
    </source>
</evidence>
<sequence>MQDKQATGKLGESLAAELLEQKGFRILARNYRLRRAEIDLIAASDRLLLFVEVKTRRGDPTFGYPEEAVDRKKAARITGAAGYYIEKTDWKGAVRFDIIAVQLAARAGMPAQLHHFEDAFY</sequence>
<dbReference type="CDD" id="cd20736">
    <property type="entry name" value="PoNe_Nuclease"/>
    <property type="match status" value="1"/>
</dbReference>
<dbReference type="InterPro" id="IPR011335">
    <property type="entry name" value="Restrct_endonuc-II-like"/>
</dbReference>
<dbReference type="InterPro" id="IPR003509">
    <property type="entry name" value="UPF0102_YraN-like"/>
</dbReference>
<dbReference type="Proteomes" id="UP000011910">
    <property type="component" value="Unassembled WGS sequence"/>
</dbReference>
<comment type="similarity">
    <text evidence="1 2">Belongs to the UPF0102 family.</text>
</comment>
<comment type="caution">
    <text evidence="3">The sequence shown here is derived from an EMBL/GenBank/DDBJ whole genome shotgun (WGS) entry which is preliminary data.</text>
</comment>
<keyword evidence="4" id="KW-1185">Reference proteome</keyword>
<dbReference type="NCBIfam" id="TIGR00252">
    <property type="entry name" value="YraN family protein"/>
    <property type="match status" value="1"/>
</dbReference>